<dbReference type="AlphaFoldDB" id="A0AAN6X3K1"/>
<accession>A0AAN6X3K1</accession>
<dbReference type="Proteomes" id="UP001302126">
    <property type="component" value="Unassembled WGS sequence"/>
</dbReference>
<keyword evidence="3" id="KW-1185">Reference proteome</keyword>
<proteinExistence type="predicted"/>
<dbReference type="EMBL" id="MU864351">
    <property type="protein sequence ID" value="KAK4193369.1"/>
    <property type="molecule type" value="Genomic_DNA"/>
</dbReference>
<feature type="region of interest" description="Disordered" evidence="1">
    <location>
        <begin position="126"/>
        <end position="162"/>
    </location>
</feature>
<protein>
    <submittedName>
        <fullName evidence="2">Uncharacterized protein</fullName>
    </submittedName>
</protein>
<evidence type="ECO:0000313" key="3">
    <source>
        <dbReference type="Proteomes" id="UP001302126"/>
    </source>
</evidence>
<feature type="region of interest" description="Disordered" evidence="1">
    <location>
        <begin position="1"/>
        <end position="95"/>
    </location>
</feature>
<name>A0AAN6X3K1_9PEZI</name>
<evidence type="ECO:0000313" key="2">
    <source>
        <dbReference type="EMBL" id="KAK4193369.1"/>
    </source>
</evidence>
<organism evidence="2 3">
    <name type="scientific">Podospora australis</name>
    <dbReference type="NCBI Taxonomy" id="1536484"/>
    <lineage>
        <taxon>Eukaryota</taxon>
        <taxon>Fungi</taxon>
        <taxon>Dikarya</taxon>
        <taxon>Ascomycota</taxon>
        <taxon>Pezizomycotina</taxon>
        <taxon>Sordariomycetes</taxon>
        <taxon>Sordariomycetidae</taxon>
        <taxon>Sordariales</taxon>
        <taxon>Podosporaceae</taxon>
        <taxon>Podospora</taxon>
    </lineage>
</organism>
<sequence length="543" mass="62177">MSFPPPDRRVISGHTLGYAAPPRITRSEDRETASTSATSEEFDDNDFFDWDRYHADNGQETDVTTHSDVSAEGKHPAASPPGLFPVSMGTTPSDSDGDITMMDAGMSPHPLVWPEVDAAQPPREGSLLIESQGGPSRPSPPPHTDFPAGRQISNMPQPPKRSRVLECPEQTNQVRDAGACYHCRMNKSKCSPSVCDWCKKQPFPEKACVRRSMPILLGFYSSRWIFTETLRRDNLDESRKETLFISFTGKADSPCLPLTVAPFNGDQGIVRFGISSSAIPAEPQLLDWATRQMVWESKHRHDFESRLDSFHLEYVRGREPEPSMSPRLLKMKQMWKIWCSKDFFVHRRPGWPGQRQLGPNYSSIQDRLRHIAGKTISELERYIVKDVDDYLKKEKPSSSRTALDISKWLSLWQLVSIYRHSLRYMSQQEPTDAAPFVMGVTQEYTDRRRNFRTTTEELLRGLVVIYYDLFHKRTTIQAIHNPGPDVFASPNKARMHDTFKQALSANREFCKQVSNQNITDDQFFIEYLIKREMKVLTPSTKRR</sequence>
<comment type="caution">
    <text evidence="2">The sequence shown here is derived from an EMBL/GenBank/DDBJ whole genome shotgun (WGS) entry which is preliminary data.</text>
</comment>
<gene>
    <name evidence="2" type="ORF">QBC35DRAFT_481386</name>
</gene>
<reference evidence="2" key="2">
    <citation type="submission" date="2023-05" db="EMBL/GenBank/DDBJ databases">
        <authorList>
            <consortium name="Lawrence Berkeley National Laboratory"/>
            <person name="Steindorff A."/>
            <person name="Hensen N."/>
            <person name="Bonometti L."/>
            <person name="Westerberg I."/>
            <person name="Brannstrom I.O."/>
            <person name="Guillou S."/>
            <person name="Cros-Aarteil S."/>
            <person name="Calhoun S."/>
            <person name="Haridas S."/>
            <person name="Kuo A."/>
            <person name="Mondo S."/>
            <person name="Pangilinan J."/>
            <person name="Riley R."/>
            <person name="Labutti K."/>
            <person name="Andreopoulos B."/>
            <person name="Lipzen A."/>
            <person name="Chen C."/>
            <person name="Yanf M."/>
            <person name="Daum C."/>
            <person name="Ng V."/>
            <person name="Clum A."/>
            <person name="Ohm R."/>
            <person name="Martin F."/>
            <person name="Silar P."/>
            <person name="Natvig D."/>
            <person name="Lalanne C."/>
            <person name="Gautier V."/>
            <person name="Ament-Velasquez S.L."/>
            <person name="Kruys A."/>
            <person name="Hutchinson M.I."/>
            <person name="Powell A.J."/>
            <person name="Barry K."/>
            <person name="Miller A.N."/>
            <person name="Grigoriev I.V."/>
            <person name="Debuchy R."/>
            <person name="Gladieux P."/>
            <person name="Thoren M.H."/>
            <person name="Johannesson H."/>
        </authorList>
    </citation>
    <scope>NUCLEOTIDE SEQUENCE</scope>
    <source>
        <strain evidence="2">PSN309</strain>
    </source>
</reference>
<feature type="compositionally biased region" description="Basic and acidic residues" evidence="1">
    <location>
        <begin position="49"/>
        <end position="75"/>
    </location>
</feature>
<evidence type="ECO:0000256" key="1">
    <source>
        <dbReference type="SAM" id="MobiDB-lite"/>
    </source>
</evidence>
<feature type="compositionally biased region" description="Basic and acidic residues" evidence="1">
    <location>
        <begin position="1"/>
        <end position="10"/>
    </location>
</feature>
<reference evidence="2" key="1">
    <citation type="journal article" date="2023" name="Mol. Phylogenet. Evol.">
        <title>Genome-scale phylogeny and comparative genomics of the fungal order Sordariales.</title>
        <authorList>
            <person name="Hensen N."/>
            <person name="Bonometti L."/>
            <person name="Westerberg I."/>
            <person name="Brannstrom I.O."/>
            <person name="Guillou S."/>
            <person name="Cros-Aarteil S."/>
            <person name="Calhoun S."/>
            <person name="Haridas S."/>
            <person name="Kuo A."/>
            <person name="Mondo S."/>
            <person name="Pangilinan J."/>
            <person name="Riley R."/>
            <person name="LaButti K."/>
            <person name="Andreopoulos B."/>
            <person name="Lipzen A."/>
            <person name="Chen C."/>
            <person name="Yan M."/>
            <person name="Daum C."/>
            <person name="Ng V."/>
            <person name="Clum A."/>
            <person name="Steindorff A."/>
            <person name="Ohm R.A."/>
            <person name="Martin F."/>
            <person name="Silar P."/>
            <person name="Natvig D.O."/>
            <person name="Lalanne C."/>
            <person name="Gautier V."/>
            <person name="Ament-Velasquez S.L."/>
            <person name="Kruys A."/>
            <person name="Hutchinson M.I."/>
            <person name="Powell A.J."/>
            <person name="Barry K."/>
            <person name="Miller A.N."/>
            <person name="Grigoriev I.V."/>
            <person name="Debuchy R."/>
            <person name="Gladieux P."/>
            <person name="Hiltunen Thoren M."/>
            <person name="Johannesson H."/>
        </authorList>
    </citation>
    <scope>NUCLEOTIDE SEQUENCE</scope>
    <source>
        <strain evidence="2">PSN309</strain>
    </source>
</reference>